<gene>
    <name evidence="3" type="ORF">F6X53_29255</name>
</gene>
<dbReference type="AlphaFoldDB" id="A0A6L3SSA9"/>
<evidence type="ECO:0000256" key="1">
    <source>
        <dbReference type="ARBA" id="ARBA00007031"/>
    </source>
</evidence>
<dbReference type="InterPro" id="IPR041920">
    <property type="entry name" value="ROS/MUCR_sf"/>
</dbReference>
<dbReference type="Proteomes" id="UP000474159">
    <property type="component" value="Unassembled WGS sequence"/>
</dbReference>
<evidence type="ECO:0000313" key="3">
    <source>
        <dbReference type="EMBL" id="KAB1071107.1"/>
    </source>
</evidence>
<dbReference type="GO" id="GO:0006355">
    <property type="term" value="P:regulation of DNA-templated transcription"/>
    <property type="evidence" value="ECO:0007669"/>
    <property type="project" value="InterPro"/>
</dbReference>
<dbReference type="Gene3D" id="1.10.10.1550">
    <property type="entry name" value="ROS/MUCR transcriptional regulator protein"/>
    <property type="match status" value="1"/>
</dbReference>
<proteinExistence type="inferred from homology"/>
<name>A0A6L3SSA9_9HYPH</name>
<sequence length="167" mass="17868">METEVQPTETSHVEQVADIVSAYISNNSVRPSDLPELIASVHAVLSGLGTPPASAEAQVQKLAPAQVRKSITPDALISFIDGKPYKTLKRHLTTHGMDVQAYRARYGLPSDYPATAANYSAQRSELARTLGLGQQRRKAVPEAPSASAEKPKGRGRPRKAAEAAPSE</sequence>
<feature type="region of interest" description="Disordered" evidence="2">
    <location>
        <begin position="129"/>
        <end position="167"/>
    </location>
</feature>
<comment type="similarity">
    <text evidence="1">Belongs to the ros/MucR family.</text>
</comment>
<organism evidence="3 4">
    <name type="scientific">Methylobacterium soli</name>
    <dbReference type="NCBI Taxonomy" id="553447"/>
    <lineage>
        <taxon>Bacteria</taxon>
        <taxon>Pseudomonadati</taxon>
        <taxon>Pseudomonadota</taxon>
        <taxon>Alphaproteobacteria</taxon>
        <taxon>Hyphomicrobiales</taxon>
        <taxon>Methylobacteriaceae</taxon>
        <taxon>Methylobacterium</taxon>
    </lineage>
</organism>
<dbReference type="Pfam" id="PF05443">
    <property type="entry name" value="ROS_MUCR"/>
    <property type="match status" value="1"/>
</dbReference>
<accession>A0A6L3SSA9</accession>
<comment type="caution">
    <text evidence="3">The sequence shown here is derived from an EMBL/GenBank/DDBJ whole genome shotgun (WGS) entry which is preliminary data.</text>
</comment>
<keyword evidence="4" id="KW-1185">Reference proteome</keyword>
<dbReference type="OrthoDB" id="8005028at2"/>
<reference evidence="3 4" key="1">
    <citation type="submission" date="2019-09" db="EMBL/GenBank/DDBJ databases">
        <title>YIM 48816 draft genome.</title>
        <authorList>
            <person name="Jiang L."/>
        </authorList>
    </citation>
    <scope>NUCLEOTIDE SEQUENCE [LARGE SCALE GENOMIC DNA]</scope>
    <source>
        <strain evidence="3 4">YIM 48816</strain>
    </source>
</reference>
<dbReference type="InterPro" id="IPR008807">
    <property type="entry name" value="ROS_MUCR"/>
</dbReference>
<dbReference type="RefSeq" id="WP_151004994.1">
    <property type="nucleotide sequence ID" value="NZ_VZZK01000056.1"/>
</dbReference>
<protein>
    <submittedName>
        <fullName evidence="3">MucR family transcriptional regulator</fullName>
    </submittedName>
</protein>
<evidence type="ECO:0000256" key="2">
    <source>
        <dbReference type="SAM" id="MobiDB-lite"/>
    </source>
</evidence>
<dbReference type="EMBL" id="VZZK01000056">
    <property type="protein sequence ID" value="KAB1071107.1"/>
    <property type="molecule type" value="Genomic_DNA"/>
</dbReference>
<evidence type="ECO:0000313" key="4">
    <source>
        <dbReference type="Proteomes" id="UP000474159"/>
    </source>
</evidence>
<dbReference type="GO" id="GO:0008270">
    <property type="term" value="F:zinc ion binding"/>
    <property type="evidence" value="ECO:0007669"/>
    <property type="project" value="InterPro"/>
</dbReference>
<dbReference type="GO" id="GO:0003677">
    <property type="term" value="F:DNA binding"/>
    <property type="evidence" value="ECO:0007669"/>
    <property type="project" value="InterPro"/>
</dbReference>